<proteinExistence type="predicted"/>
<comment type="caution">
    <text evidence="1">The sequence shown here is derived from an EMBL/GenBank/DDBJ whole genome shotgun (WGS) entry which is preliminary data.</text>
</comment>
<organism evidence="1 2">
    <name type="scientific">Mycena albidolilacea</name>
    <dbReference type="NCBI Taxonomy" id="1033008"/>
    <lineage>
        <taxon>Eukaryota</taxon>
        <taxon>Fungi</taxon>
        <taxon>Dikarya</taxon>
        <taxon>Basidiomycota</taxon>
        <taxon>Agaricomycotina</taxon>
        <taxon>Agaricomycetes</taxon>
        <taxon>Agaricomycetidae</taxon>
        <taxon>Agaricales</taxon>
        <taxon>Marasmiineae</taxon>
        <taxon>Mycenaceae</taxon>
        <taxon>Mycena</taxon>
    </lineage>
</organism>
<evidence type="ECO:0000313" key="2">
    <source>
        <dbReference type="Proteomes" id="UP001218218"/>
    </source>
</evidence>
<gene>
    <name evidence="1" type="ORF">DFH08DRAFT_960701</name>
</gene>
<reference evidence="1" key="1">
    <citation type="submission" date="2023-03" db="EMBL/GenBank/DDBJ databases">
        <title>Massive genome expansion in bonnet fungi (Mycena s.s.) driven by repeated elements and novel gene families across ecological guilds.</title>
        <authorList>
            <consortium name="Lawrence Berkeley National Laboratory"/>
            <person name="Harder C.B."/>
            <person name="Miyauchi S."/>
            <person name="Viragh M."/>
            <person name="Kuo A."/>
            <person name="Thoen E."/>
            <person name="Andreopoulos B."/>
            <person name="Lu D."/>
            <person name="Skrede I."/>
            <person name="Drula E."/>
            <person name="Henrissat B."/>
            <person name="Morin E."/>
            <person name="Kohler A."/>
            <person name="Barry K."/>
            <person name="LaButti K."/>
            <person name="Morin E."/>
            <person name="Salamov A."/>
            <person name="Lipzen A."/>
            <person name="Mereny Z."/>
            <person name="Hegedus B."/>
            <person name="Baldrian P."/>
            <person name="Stursova M."/>
            <person name="Weitz H."/>
            <person name="Taylor A."/>
            <person name="Grigoriev I.V."/>
            <person name="Nagy L.G."/>
            <person name="Martin F."/>
            <person name="Kauserud H."/>
        </authorList>
    </citation>
    <scope>NUCLEOTIDE SEQUENCE</scope>
    <source>
        <strain evidence="1">CBHHK002</strain>
    </source>
</reference>
<sequence>MDLQPHTQPEFTLVSMTNSRLGSAQCSGGFFPGAAGFTIDGGIFTSNITNNVYNPLLEEQPSAFRTILLGDIKLMKEIRLNDESGVVRHRSREASIRRMYSAKLVGGQTGPLTVAMYQGGSAEEEWRQLVGKHPNIMQLYGLASSIALVETLLGPDLIPFRQFLNRF</sequence>
<evidence type="ECO:0008006" key="3">
    <source>
        <dbReference type="Google" id="ProtNLM"/>
    </source>
</evidence>
<protein>
    <recommendedName>
        <fullName evidence="3">Protein kinase domain-containing protein</fullName>
    </recommendedName>
</protein>
<dbReference type="EMBL" id="JARIHO010000019">
    <property type="protein sequence ID" value="KAJ7347364.1"/>
    <property type="molecule type" value="Genomic_DNA"/>
</dbReference>
<keyword evidence="2" id="KW-1185">Reference proteome</keyword>
<evidence type="ECO:0000313" key="1">
    <source>
        <dbReference type="EMBL" id="KAJ7347364.1"/>
    </source>
</evidence>
<dbReference type="Proteomes" id="UP001218218">
    <property type="component" value="Unassembled WGS sequence"/>
</dbReference>
<accession>A0AAD7EQY2</accession>
<dbReference type="AlphaFoldDB" id="A0AAD7EQY2"/>
<name>A0AAD7EQY2_9AGAR</name>